<keyword evidence="1" id="KW-0472">Membrane</keyword>
<evidence type="ECO:0000256" key="1">
    <source>
        <dbReference type="SAM" id="Phobius"/>
    </source>
</evidence>
<feature type="transmembrane region" description="Helical" evidence="1">
    <location>
        <begin position="28"/>
        <end position="48"/>
    </location>
</feature>
<keyword evidence="1" id="KW-0812">Transmembrane</keyword>
<keyword evidence="1" id="KW-1133">Transmembrane helix</keyword>
<reference evidence="3" key="1">
    <citation type="submission" date="2022-11" db="UniProtKB">
        <authorList>
            <consortium name="WormBaseParasite"/>
        </authorList>
    </citation>
    <scope>IDENTIFICATION</scope>
</reference>
<organism evidence="2 3">
    <name type="scientific">Plectus sambesii</name>
    <dbReference type="NCBI Taxonomy" id="2011161"/>
    <lineage>
        <taxon>Eukaryota</taxon>
        <taxon>Metazoa</taxon>
        <taxon>Ecdysozoa</taxon>
        <taxon>Nematoda</taxon>
        <taxon>Chromadorea</taxon>
        <taxon>Plectida</taxon>
        <taxon>Plectina</taxon>
        <taxon>Plectoidea</taxon>
        <taxon>Plectidae</taxon>
        <taxon>Plectus</taxon>
    </lineage>
</organism>
<accession>A0A914W3H6</accession>
<feature type="transmembrane region" description="Helical" evidence="1">
    <location>
        <begin position="130"/>
        <end position="151"/>
    </location>
</feature>
<evidence type="ECO:0000313" key="2">
    <source>
        <dbReference type="Proteomes" id="UP000887566"/>
    </source>
</evidence>
<sequence length="227" mass="25766">MQPLLTYMKFVGLDHTFCRPAFRPFFKIYSFAVFLLQVAGVVCVLTKIDPPNEGLKTTTTLKICSIIYLSIGATSTILLYIFQGKLPEVRDAIIRELPEGSLLSLQLGLVKMPLSTIFFSRFPYNLLDIVLIWFTQNSQMMAGSVLVVLCLGIRKSVIQIGDDMIKEADCDILYYQRRYQAMTDATSLLEESYSLFILFVYAGDVLLRSCYQMYNKYASAEGNSMVR</sequence>
<dbReference type="WBParaSite" id="PSAMB.scaffold297size58470.g4307.t1">
    <property type="protein sequence ID" value="PSAMB.scaffold297size58470.g4307.t1"/>
    <property type="gene ID" value="PSAMB.scaffold297size58470.g4307"/>
</dbReference>
<feature type="transmembrane region" description="Helical" evidence="1">
    <location>
        <begin position="60"/>
        <end position="82"/>
    </location>
</feature>
<proteinExistence type="predicted"/>
<protein>
    <submittedName>
        <fullName evidence="3">Uncharacterized protein</fullName>
    </submittedName>
</protein>
<dbReference type="Proteomes" id="UP000887566">
    <property type="component" value="Unplaced"/>
</dbReference>
<keyword evidence="2" id="KW-1185">Reference proteome</keyword>
<dbReference type="AlphaFoldDB" id="A0A914W3H6"/>
<evidence type="ECO:0000313" key="3">
    <source>
        <dbReference type="WBParaSite" id="PSAMB.scaffold297size58470.g4307.t1"/>
    </source>
</evidence>
<name>A0A914W3H6_9BILA</name>